<dbReference type="GO" id="GO:0009003">
    <property type="term" value="F:signal peptidase activity"/>
    <property type="evidence" value="ECO:0007669"/>
    <property type="project" value="UniProtKB-EC"/>
</dbReference>
<evidence type="ECO:0000256" key="2">
    <source>
        <dbReference type="ARBA" id="ARBA00004401"/>
    </source>
</evidence>
<dbReference type="RefSeq" id="WP_066336545.1">
    <property type="nucleotide sequence ID" value="NZ_LWSG01000034.1"/>
</dbReference>
<evidence type="ECO:0000256" key="11">
    <source>
        <dbReference type="PIRSR" id="PIRSR600223-1"/>
    </source>
</evidence>
<comment type="subcellular location">
    <subcellularLocation>
        <location evidence="2">Cell membrane</location>
        <topology evidence="2">Single-pass type II membrane protein</topology>
    </subcellularLocation>
    <subcellularLocation>
        <location evidence="12">Membrane</location>
        <topology evidence="12">Single-pass type II membrane protein</topology>
    </subcellularLocation>
</comment>
<dbReference type="SUPFAM" id="SSF51306">
    <property type="entry name" value="LexA/Signal peptidase"/>
    <property type="match status" value="1"/>
</dbReference>
<gene>
    <name evidence="14" type="ORF">A6K24_07450</name>
</gene>
<dbReference type="PROSITE" id="PS00761">
    <property type="entry name" value="SPASE_I_3"/>
    <property type="match status" value="1"/>
</dbReference>
<accession>A0A179SRC9</accession>
<dbReference type="InterPro" id="IPR000223">
    <property type="entry name" value="Pept_S26A_signal_pept_1"/>
</dbReference>
<dbReference type="InterPro" id="IPR019757">
    <property type="entry name" value="Pept_S26A_signal_pept_1_Lys-AS"/>
</dbReference>
<comment type="similarity">
    <text evidence="3 12">Belongs to the peptidase S26 family.</text>
</comment>
<proteinExistence type="inferred from homology"/>
<dbReference type="PANTHER" id="PTHR43390">
    <property type="entry name" value="SIGNAL PEPTIDASE I"/>
    <property type="match status" value="1"/>
</dbReference>
<evidence type="ECO:0000256" key="9">
    <source>
        <dbReference type="ARBA" id="ARBA00022989"/>
    </source>
</evidence>
<name>A0A179SRC9_9BACI</name>
<dbReference type="CDD" id="cd06530">
    <property type="entry name" value="S26_SPase_I"/>
    <property type="match status" value="1"/>
</dbReference>
<dbReference type="EC" id="3.4.21.89" evidence="4 12"/>
<keyword evidence="5" id="KW-1003">Cell membrane</keyword>
<keyword evidence="9 12" id="KW-1133">Transmembrane helix</keyword>
<dbReference type="NCBIfam" id="TIGR02227">
    <property type="entry name" value="sigpep_I_bact"/>
    <property type="match status" value="1"/>
</dbReference>
<dbReference type="InterPro" id="IPR019533">
    <property type="entry name" value="Peptidase_S26"/>
</dbReference>
<dbReference type="Pfam" id="PF10502">
    <property type="entry name" value="Peptidase_S26"/>
    <property type="match status" value="1"/>
</dbReference>
<evidence type="ECO:0000259" key="13">
    <source>
        <dbReference type="Pfam" id="PF10502"/>
    </source>
</evidence>
<dbReference type="EMBL" id="LWSG01000034">
    <property type="protein sequence ID" value="OAS83934.1"/>
    <property type="molecule type" value="Genomic_DNA"/>
</dbReference>
<evidence type="ECO:0000256" key="4">
    <source>
        <dbReference type="ARBA" id="ARBA00013208"/>
    </source>
</evidence>
<keyword evidence="7 12" id="KW-0812">Transmembrane</keyword>
<dbReference type="AlphaFoldDB" id="A0A179SRC9"/>
<reference evidence="15" key="1">
    <citation type="submission" date="2016-04" db="EMBL/GenBank/DDBJ databases">
        <authorList>
            <person name="Lyu Z."/>
            <person name="Lyu W."/>
        </authorList>
    </citation>
    <scope>NUCLEOTIDE SEQUENCE [LARGE SCALE GENOMIC DNA]</scope>
    <source>
        <strain evidence="15">C44</strain>
    </source>
</reference>
<dbReference type="Proteomes" id="UP000078534">
    <property type="component" value="Unassembled WGS sequence"/>
</dbReference>
<keyword evidence="6 12" id="KW-0645">Protease</keyword>
<sequence>MKKRGIAFTTVGICLMAIILKNLIFVEYKVEGVSMQPTYEEGRLLSINKLGIYFNSLDRFDVVVFHPPNSEKIYVKRVIGLPGDELYYKDDQLYVNGKAVNEPFLPTKENPEVTKQTGNFTLEEITDKTRIPKGYMFVIGDNRLQSRDSRHFGLVEMDNLIGTVGDRK</sequence>
<feature type="domain" description="Peptidase S26" evidence="13">
    <location>
        <begin position="8"/>
        <end position="164"/>
    </location>
</feature>
<comment type="caution">
    <text evidence="14">The sequence shown here is derived from an EMBL/GenBank/DDBJ whole genome shotgun (WGS) entry which is preliminary data.</text>
</comment>
<dbReference type="InterPro" id="IPR036286">
    <property type="entry name" value="LexA/Signal_pep-like_sf"/>
</dbReference>
<dbReference type="PANTHER" id="PTHR43390:SF1">
    <property type="entry name" value="CHLOROPLAST PROCESSING PEPTIDASE"/>
    <property type="match status" value="1"/>
</dbReference>
<keyword evidence="15" id="KW-1185">Reference proteome</keyword>
<evidence type="ECO:0000256" key="10">
    <source>
        <dbReference type="ARBA" id="ARBA00023136"/>
    </source>
</evidence>
<dbReference type="GO" id="GO:0004252">
    <property type="term" value="F:serine-type endopeptidase activity"/>
    <property type="evidence" value="ECO:0007669"/>
    <property type="project" value="InterPro"/>
</dbReference>
<dbReference type="InterPro" id="IPR019758">
    <property type="entry name" value="Pept_S26A_signal_pept_1_CS"/>
</dbReference>
<evidence type="ECO:0000313" key="14">
    <source>
        <dbReference type="EMBL" id="OAS83934.1"/>
    </source>
</evidence>
<keyword evidence="8 12" id="KW-0378">Hydrolase</keyword>
<feature type="transmembrane region" description="Helical" evidence="12">
    <location>
        <begin position="6"/>
        <end position="26"/>
    </location>
</feature>
<feature type="active site" evidence="11">
    <location>
        <position position="34"/>
    </location>
</feature>
<evidence type="ECO:0000256" key="5">
    <source>
        <dbReference type="ARBA" id="ARBA00022475"/>
    </source>
</evidence>
<dbReference type="FunFam" id="2.10.109.10:FF:000008">
    <property type="entry name" value="Signal peptidase I"/>
    <property type="match status" value="1"/>
</dbReference>
<dbReference type="OrthoDB" id="9802919at2"/>
<evidence type="ECO:0000256" key="8">
    <source>
        <dbReference type="ARBA" id="ARBA00022801"/>
    </source>
</evidence>
<comment type="catalytic activity">
    <reaction evidence="1 12">
        <text>Cleavage of hydrophobic, N-terminal signal or leader sequences from secreted and periplasmic proteins.</text>
        <dbReference type="EC" id="3.4.21.89"/>
    </reaction>
</comment>
<evidence type="ECO:0000256" key="7">
    <source>
        <dbReference type="ARBA" id="ARBA00022692"/>
    </source>
</evidence>
<evidence type="ECO:0000256" key="1">
    <source>
        <dbReference type="ARBA" id="ARBA00000677"/>
    </source>
</evidence>
<dbReference type="GO" id="GO:0005886">
    <property type="term" value="C:plasma membrane"/>
    <property type="evidence" value="ECO:0007669"/>
    <property type="project" value="UniProtKB-SubCell"/>
</dbReference>
<dbReference type="PROSITE" id="PS00760">
    <property type="entry name" value="SPASE_I_2"/>
    <property type="match status" value="1"/>
</dbReference>
<protein>
    <recommendedName>
        <fullName evidence="4 12">Signal peptidase I</fullName>
        <ecNumber evidence="4 12">3.4.21.89</ecNumber>
    </recommendedName>
</protein>
<organism evidence="14 15">
    <name type="scientific">Metabacillus litoralis</name>
    <dbReference type="NCBI Taxonomy" id="152268"/>
    <lineage>
        <taxon>Bacteria</taxon>
        <taxon>Bacillati</taxon>
        <taxon>Bacillota</taxon>
        <taxon>Bacilli</taxon>
        <taxon>Bacillales</taxon>
        <taxon>Bacillaceae</taxon>
        <taxon>Metabacillus</taxon>
    </lineage>
</organism>
<dbReference type="GO" id="GO:0006465">
    <property type="term" value="P:signal peptide processing"/>
    <property type="evidence" value="ECO:0007669"/>
    <property type="project" value="InterPro"/>
</dbReference>
<keyword evidence="10 12" id="KW-0472">Membrane</keyword>
<feature type="active site" evidence="11">
    <location>
        <position position="76"/>
    </location>
</feature>
<dbReference type="Gene3D" id="2.10.109.10">
    <property type="entry name" value="Umud Fragment, subunit A"/>
    <property type="match status" value="1"/>
</dbReference>
<dbReference type="PRINTS" id="PR00727">
    <property type="entry name" value="LEADERPTASE"/>
</dbReference>
<evidence type="ECO:0000256" key="3">
    <source>
        <dbReference type="ARBA" id="ARBA00009370"/>
    </source>
</evidence>
<evidence type="ECO:0000256" key="12">
    <source>
        <dbReference type="RuleBase" id="RU362042"/>
    </source>
</evidence>
<evidence type="ECO:0000313" key="15">
    <source>
        <dbReference type="Proteomes" id="UP000078534"/>
    </source>
</evidence>
<dbReference type="STRING" id="152268.A6K24_07450"/>
<evidence type="ECO:0000256" key="6">
    <source>
        <dbReference type="ARBA" id="ARBA00022670"/>
    </source>
</evidence>